<dbReference type="KEGG" id="mpsy:CEK71_03570"/>
<sequence>MTLELEVRADDDLARLLAEGKVLEVGGNRFYIIKTTRVENRVAQGGRDFGGVKLIGVLDNCHTVAFIRETALVRSNTRLSAIYKAAGASFKVFDGDIPVERFACLKGQAPTFQIALVMLEEGGVMRWRNGRLGFVRLADLFNQTTSISLPDNASDNVASGFLERHNAPRFYSVGSDGKTVDGNTQKARTAVYAPNKSPRQLQNMTRYLVHRKRVKRSLEERLMAGDLVDISGAKPMVIITAAHVFEGGMDGAGNQYSKLWLGAMNS</sequence>
<evidence type="ECO:0000313" key="1">
    <source>
        <dbReference type="EMBL" id="ASF45212.1"/>
    </source>
</evidence>
<organism evidence="1 2">
    <name type="scientific">Methylovulum psychrotolerans</name>
    <dbReference type="NCBI Taxonomy" id="1704499"/>
    <lineage>
        <taxon>Bacteria</taxon>
        <taxon>Pseudomonadati</taxon>
        <taxon>Pseudomonadota</taxon>
        <taxon>Gammaproteobacteria</taxon>
        <taxon>Methylococcales</taxon>
        <taxon>Methylococcaceae</taxon>
        <taxon>Methylovulum</taxon>
    </lineage>
</organism>
<dbReference type="EMBL" id="CP022129">
    <property type="protein sequence ID" value="ASF45212.1"/>
    <property type="molecule type" value="Genomic_DNA"/>
</dbReference>
<gene>
    <name evidence="1" type="ORF">CEK71_03570</name>
</gene>
<reference evidence="1 2" key="1">
    <citation type="submission" date="2017-06" db="EMBL/GenBank/DDBJ databases">
        <title>Genome Sequencing of the methanotroph Methylovulum psychrotolerants str. HV10-M2 isolated from a high-altitude environment.</title>
        <authorList>
            <person name="Mateos-Rivera A."/>
        </authorList>
    </citation>
    <scope>NUCLEOTIDE SEQUENCE [LARGE SCALE GENOMIC DNA]</scope>
    <source>
        <strain evidence="1 2">HV10_M2</strain>
    </source>
</reference>
<proteinExistence type="predicted"/>
<dbReference type="AlphaFoldDB" id="A0A1Z4BVE8"/>
<evidence type="ECO:0000313" key="2">
    <source>
        <dbReference type="Proteomes" id="UP000197019"/>
    </source>
</evidence>
<dbReference type="Proteomes" id="UP000197019">
    <property type="component" value="Chromosome"/>
</dbReference>
<keyword evidence="2" id="KW-1185">Reference proteome</keyword>
<accession>A0A1Z4BVE8</accession>
<protein>
    <submittedName>
        <fullName evidence="1">Uncharacterized protein</fullName>
    </submittedName>
</protein>
<name>A0A1Z4BVE8_9GAMM</name>